<proteinExistence type="predicted"/>
<dbReference type="Proteomes" id="UP000033354">
    <property type="component" value="Unassembled WGS sequence"/>
</dbReference>
<dbReference type="Pfam" id="PF24731">
    <property type="entry name" value="DUF7683"/>
    <property type="match status" value="1"/>
</dbReference>
<accession>A0AAW3HF68</accession>
<dbReference type="GeneID" id="63144174"/>
<evidence type="ECO:0000259" key="1">
    <source>
        <dbReference type="Pfam" id="PF24731"/>
    </source>
</evidence>
<protein>
    <recommendedName>
        <fullName evidence="1">DUF7683 domain-containing protein</fullName>
    </recommendedName>
</protein>
<reference evidence="2 3" key="1">
    <citation type="submission" date="2015-02" db="EMBL/GenBank/DDBJ databases">
        <authorList>
            <person name="Adams M."/>
            <person name="Sutton G."/>
            <person name="Nelson K."/>
            <person name="Bonomo R."/>
            <person name="McCorrison J."/>
            <person name="Sanka R."/>
            <person name="Brinkac L."/>
            <person name="Nierman W."/>
        </authorList>
    </citation>
    <scope>NUCLEOTIDE SEQUENCE [LARGE SCALE GENOMIC DNA]</scope>
    <source>
        <strain evidence="2 3">CIDEIMsCOL9</strain>
    </source>
</reference>
<dbReference type="AlphaFoldDB" id="A0AAW3HF68"/>
<keyword evidence="3" id="KW-1185">Reference proteome</keyword>
<dbReference type="InterPro" id="IPR056100">
    <property type="entry name" value="DUF7683"/>
</dbReference>
<feature type="domain" description="DUF7683" evidence="1">
    <location>
        <begin position="4"/>
        <end position="79"/>
    </location>
</feature>
<sequence length="86" mass="9760">MNIIYTIDVYSKETEDLLSEIELPPEKAHEMADILGLKFTDREEFMCGIGVYNLTKKQALQLELLVGRMFFSDDVTLQISGGESRA</sequence>
<dbReference type="EMBL" id="JZKT01000020">
    <property type="protein sequence ID" value="KJX35558.1"/>
    <property type="molecule type" value="Genomic_DNA"/>
</dbReference>
<dbReference type="RefSeq" id="WP_032642191.1">
    <property type="nucleotide sequence ID" value="NZ_CP043318.1"/>
</dbReference>
<organism evidence="2 3">
    <name type="scientific">Enterobacter chengduensis</name>
    <dbReference type="NCBI Taxonomy" id="2494701"/>
    <lineage>
        <taxon>Bacteria</taxon>
        <taxon>Pseudomonadati</taxon>
        <taxon>Pseudomonadota</taxon>
        <taxon>Gammaproteobacteria</taxon>
        <taxon>Enterobacterales</taxon>
        <taxon>Enterobacteriaceae</taxon>
        <taxon>Enterobacter</taxon>
        <taxon>Enterobacter cloacae complex</taxon>
    </lineage>
</organism>
<evidence type="ECO:0000313" key="3">
    <source>
        <dbReference type="Proteomes" id="UP000033354"/>
    </source>
</evidence>
<name>A0AAW3HF68_9ENTR</name>
<gene>
    <name evidence="2" type="ORF">SG71_13440</name>
</gene>
<evidence type="ECO:0000313" key="2">
    <source>
        <dbReference type="EMBL" id="KJX35558.1"/>
    </source>
</evidence>
<comment type="caution">
    <text evidence="2">The sequence shown here is derived from an EMBL/GenBank/DDBJ whole genome shotgun (WGS) entry which is preliminary data.</text>
</comment>